<accession>V5FSA5</accession>
<evidence type="ECO:0000313" key="2">
    <source>
        <dbReference type="EMBL" id="GAD94898.1"/>
    </source>
</evidence>
<organism evidence="2 3">
    <name type="scientific">Byssochlamys spectabilis (strain No. 5 / NBRC 109023)</name>
    <name type="common">Paecilomyces variotii</name>
    <dbReference type="NCBI Taxonomy" id="1356009"/>
    <lineage>
        <taxon>Eukaryota</taxon>
        <taxon>Fungi</taxon>
        <taxon>Dikarya</taxon>
        <taxon>Ascomycota</taxon>
        <taxon>Pezizomycotina</taxon>
        <taxon>Eurotiomycetes</taxon>
        <taxon>Eurotiomycetidae</taxon>
        <taxon>Eurotiales</taxon>
        <taxon>Thermoascaceae</taxon>
        <taxon>Paecilomyces</taxon>
    </lineage>
</organism>
<dbReference type="Pfam" id="PF12937">
    <property type="entry name" value="F-box-like"/>
    <property type="match status" value="1"/>
</dbReference>
<gene>
    <name evidence="2" type="ORF">PVAR5_3531</name>
</gene>
<dbReference type="SUPFAM" id="SSF50998">
    <property type="entry name" value="Quinoprotein alcohol dehydrogenase-like"/>
    <property type="match status" value="1"/>
</dbReference>
<proteinExistence type="predicted"/>
<comment type="caution">
    <text evidence="2">The sequence shown here is derived from an EMBL/GenBank/DDBJ whole genome shotgun (WGS) entry which is preliminary data.</text>
</comment>
<dbReference type="eggNOG" id="ENOG502STHF">
    <property type="taxonomic scope" value="Eukaryota"/>
</dbReference>
<dbReference type="CDD" id="cd09917">
    <property type="entry name" value="F-box_SF"/>
    <property type="match status" value="1"/>
</dbReference>
<dbReference type="SUPFAM" id="SSF81383">
    <property type="entry name" value="F-box domain"/>
    <property type="match status" value="1"/>
</dbReference>
<dbReference type="HOGENOM" id="CLU_042063_0_0_1"/>
<dbReference type="EMBL" id="BAUL01000105">
    <property type="protein sequence ID" value="GAD94898.1"/>
    <property type="molecule type" value="Genomic_DNA"/>
</dbReference>
<sequence length="517" mass="58533">MAEEQNSTALDIISAFKALNTRKARREAYYGILDLLDLNEWREVKECADAKSLTRDILGSLPVELVARICRLLGLADIVALQAVSKRWRELLSSPVIYRTALRSHGINGPYDQSSHQELHSAFVRYAQQRLRLELGRPCSEAFYPALLGRLGSENVVSYCNGRLLWADRDQDDGPFGVLLLSLTTGTLSRFFTDEREVPFHVAISDTAIAMISMRGDCYVADFTTSEEGHFHLPSAGIYYFTLSGDRVAVITRNSHLYFWDLKSKVTREFELDVLPLCVAIHPTEDRFTTVHLEHDGVSCHSYHLHDTAVDGLVVAHYDITEKTITRRQPAVVLQPFPENTRASTMYRRVDSASCNIGVLHITQETQPDKADLMWISYDPIVDKVSTRFVDKKSSDTFLGSFSGWRATHVADDLVYYVSPHRDGWDEDAGPYILNLDTGLVHEPTEISILHAERDLQELIINDDTPASWLDRPMNILLRTFGDSTFFGWATQTGFKIYCFEENIGMSWAQPARQQGQ</sequence>
<evidence type="ECO:0000259" key="1">
    <source>
        <dbReference type="PROSITE" id="PS50181"/>
    </source>
</evidence>
<dbReference type="Proteomes" id="UP000018001">
    <property type="component" value="Unassembled WGS sequence"/>
</dbReference>
<protein>
    <submittedName>
        <fullName evidence="2">F-box domain protein</fullName>
    </submittedName>
</protein>
<dbReference type="InParanoid" id="V5FSA5"/>
<reference evidence="3" key="1">
    <citation type="journal article" date="2014" name="Genome Announc.">
        <title>Draft genome sequence of the formaldehyde-resistant fungus Byssochlamys spectabilis No. 5 (anamorph Paecilomyces variotii No. 5) (NBRC109023).</title>
        <authorList>
            <person name="Oka T."/>
            <person name="Ekino K."/>
            <person name="Fukuda K."/>
            <person name="Nomura Y."/>
        </authorList>
    </citation>
    <scope>NUCLEOTIDE SEQUENCE [LARGE SCALE GENOMIC DNA]</scope>
    <source>
        <strain evidence="3">No. 5 / NBRC 109023</strain>
    </source>
</reference>
<feature type="domain" description="F-box" evidence="1">
    <location>
        <begin position="55"/>
        <end position="101"/>
    </location>
</feature>
<dbReference type="AlphaFoldDB" id="V5FSA5"/>
<name>V5FSA5_BYSSN</name>
<dbReference type="Gene3D" id="1.20.1280.50">
    <property type="match status" value="1"/>
</dbReference>
<dbReference type="InterPro" id="IPR036047">
    <property type="entry name" value="F-box-like_dom_sf"/>
</dbReference>
<evidence type="ECO:0000313" key="3">
    <source>
        <dbReference type="Proteomes" id="UP000018001"/>
    </source>
</evidence>
<dbReference type="InterPro" id="IPR001810">
    <property type="entry name" value="F-box_dom"/>
</dbReference>
<dbReference type="InterPro" id="IPR011047">
    <property type="entry name" value="Quinoprotein_ADH-like_sf"/>
</dbReference>
<dbReference type="PROSITE" id="PS50181">
    <property type="entry name" value="FBOX"/>
    <property type="match status" value="1"/>
</dbReference>
<dbReference type="OrthoDB" id="5295250at2759"/>
<keyword evidence="3" id="KW-1185">Reference proteome</keyword>
<dbReference type="SMART" id="SM00256">
    <property type="entry name" value="FBOX"/>
    <property type="match status" value="1"/>
</dbReference>